<protein>
    <submittedName>
        <fullName evidence="2">Uncharacterized protein</fullName>
    </submittedName>
</protein>
<evidence type="ECO:0000313" key="3">
    <source>
        <dbReference type="Proteomes" id="UP001066276"/>
    </source>
</evidence>
<sequence>MVGDMIPHVKESSKGMDQVAEVLSRRRDLHDNISKRRRAEQREFLVGAVTESTFREQVLAAYRKESMDHKCHQSCTTALGARRHAHHPTPEGVGPFHENISAKSRHPGGGGRARKGAHVRKERGTHRARRRSRPPLSAGVQQKDAVLSAAELLRNPSPCPAAGGVLRAQLGRERVNSFQADGSSRGPYGAATP</sequence>
<evidence type="ECO:0000256" key="1">
    <source>
        <dbReference type="SAM" id="MobiDB-lite"/>
    </source>
</evidence>
<evidence type="ECO:0000313" key="2">
    <source>
        <dbReference type="EMBL" id="KAJ1084922.1"/>
    </source>
</evidence>
<accession>A0AAV7L1N3</accession>
<dbReference type="AlphaFoldDB" id="A0AAV7L1N3"/>
<proteinExistence type="predicted"/>
<feature type="region of interest" description="Disordered" evidence="1">
    <location>
        <begin position="84"/>
        <end position="142"/>
    </location>
</feature>
<dbReference type="Proteomes" id="UP001066276">
    <property type="component" value="Chromosome 12"/>
</dbReference>
<name>A0AAV7L1N3_PLEWA</name>
<reference evidence="2" key="1">
    <citation type="journal article" date="2022" name="bioRxiv">
        <title>Sequencing and chromosome-scale assembly of the giantPleurodeles waltlgenome.</title>
        <authorList>
            <person name="Brown T."/>
            <person name="Elewa A."/>
            <person name="Iarovenko S."/>
            <person name="Subramanian E."/>
            <person name="Araus A.J."/>
            <person name="Petzold A."/>
            <person name="Susuki M."/>
            <person name="Suzuki K.-i.T."/>
            <person name="Hayashi T."/>
            <person name="Toyoda A."/>
            <person name="Oliveira C."/>
            <person name="Osipova E."/>
            <person name="Leigh N.D."/>
            <person name="Simon A."/>
            <person name="Yun M.H."/>
        </authorList>
    </citation>
    <scope>NUCLEOTIDE SEQUENCE</scope>
    <source>
        <strain evidence="2">20211129_DDA</strain>
        <tissue evidence="2">Liver</tissue>
    </source>
</reference>
<comment type="caution">
    <text evidence="2">The sequence shown here is derived from an EMBL/GenBank/DDBJ whole genome shotgun (WGS) entry which is preliminary data.</text>
</comment>
<keyword evidence="3" id="KW-1185">Reference proteome</keyword>
<gene>
    <name evidence="2" type="ORF">NDU88_005062</name>
</gene>
<dbReference type="EMBL" id="JANPWB010000016">
    <property type="protein sequence ID" value="KAJ1084922.1"/>
    <property type="molecule type" value="Genomic_DNA"/>
</dbReference>
<feature type="compositionally biased region" description="Basic residues" evidence="1">
    <location>
        <begin position="112"/>
        <end position="133"/>
    </location>
</feature>
<organism evidence="2 3">
    <name type="scientific">Pleurodeles waltl</name>
    <name type="common">Iberian ribbed newt</name>
    <dbReference type="NCBI Taxonomy" id="8319"/>
    <lineage>
        <taxon>Eukaryota</taxon>
        <taxon>Metazoa</taxon>
        <taxon>Chordata</taxon>
        <taxon>Craniata</taxon>
        <taxon>Vertebrata</taxon>
        <taxon>Euteleostomi</taxon>
        <taxon>Amphibia</taxon>
        <taxon>Batrachia</taxon>
        <taxon>Caudata</taxon>
        <taxon>Salamandroidea</taxon>
        <taxon>Salamandridae</taxon>
        <taxon>Pleurodelinae</taxon>
        <taxon>Pleurodeles</taxon>
    </lineage>
</organism>